<dbReference type="Pfam" id="PF14337">
    <property type="entry name" value="Abi_alpha"/>
    <property type="match status" value="1"/>
</dbReference>
<sequence>MEQNQVAEIATEVLKERSKDIYDDGLKSATREGGEALQTIVGLFNNVVLYPVKKANITFKYKLEQFEQDLKRKTEKTPSHKLIEPPLAIAGPTLEALKYTFDTKELREMYINLLSTSMNVDTVILTHPAYVDIIKAMSPLDAIVFQRASKMGQIPCSRVTIGFDEKVYINAMPKIFIPDLLDTENPFLLSSSVENLCRLGLLTHSDNTIIGYDYDLFRNHDFVRLQFEKCKAINTEVELKININGDVLFVNDFGKNFAKACLSDNE</sequence>
<name>A0ABT4CNQ3_9CLOT</name>
<comment type="caution">
    <text evidence="1">The sequence shown here is derived from an EMBL/GenBank/DDBJ whole genome shotgun (WGS) entry which is preliminary data.</text>
</comment>
<evidence type="ECO:0000313" key="1">
    <source>
        <dbReference type="EMBL" id="MCY6370662.1"/>
    </source>
</evidence>
<protein>
    <submittedName>
        <fullName evidence="1">DUF4393 domain-containing protein</fullName>
    </submittedName>
</protein>
<dbReference type="RefSeq" id="WP_268049443.1">
    <property type="nucleotide sequence ID" value="NZ_JAPQES010000002.1"/>
</dbReference>
<accession>A0ABT4CNQ3</accession>
<dbReference type="EMBL" id="JAPQES010000002">
    <property type="protein sequence ID" value="MCY6370662.1"/>
    <property type="molecule type" value="Genomic_DNA"/>
</dbReference>
<dbReference type="InterPro" id="IPR025506">
    <property type="entry name" value="Abi_alpha"/>
</dbReference>
<keyword evidence="2" id="KW-1185">Reference proteome</keyword>
<reference evidence="1" key="1">
    <citation type="submission" date="2022-12" db="EMBL/GenBank/DDBJ databases">
        <authorList>
            <person name="Wang J."/>
        </authorList>
    </citation>
    <scope>NUCLEOTIDE SEQUENCE</scope>
    <source>
        <strain evidence="1">HY-42-06</strain>
    </source>
</reference>
<organism evidence="1 2">
    <name type="scientific">Clostridium ganghwense</name>
    <dbReference type="NCBI Taxonomy" id="312089"/>
    <lineage>
        <taxon>Bacteria</taxon>
        <taxon>Bacillati</taxon>
        <taxon>Bacillota</taxon>
        <taxon>Clostridia</taxon>
        <taxon>Eubacteriales</taxon>
        <taxon>Clostridiaceae</taxon>
        <taxon>Clostridium</taxon>
    </lineage>
</organism>
<dbReference type="Proteomes" id="UP001079657">
    <property type="component" value="Unassembled WGS sequence"/>
</dbReference>
<proteinExistence type="predicted"/>
<gene>
    <name evidence="1" type="ORF">OXH55_08460</name>
</gene>
<dbReference type="Gene3D" id="3.30.110.190">
    <property type="match status" value="1"/>
</dbReference>
<evidence type="ECO:0000313" key="2">
    <source>
        <dbReference type="Proteomes" id="UP001079657"/>
    </source>
</evidence>